<reference evidence="6 7" key="1">
    <citation type="submission" date="2016-02" db="EMBL/GenBank/DDBJ databases">
        <title>Biosynthesis of antibiotic leucinostatins and their inhibition on Phytophthora in bio-control Purpureocillium lilacinum.</title>
        <authorList>
            <person name="Wang G."/>
            <person name="Liu Z."/>
            <person name="Lin R."/>
            <person name="Li E."/>
            <person name="Mao Z."/>
            <person name="Ling J."/>
            <person name="Yin W."/>
            <person name="Xie B."/>
        </authorList>
    </citation>
    <scope>NUCLEOTIDE SEQUENCE [LARGE SCALE GENOMIC DNA]</scope>
    <source>
        <strain evidence="6">PLFJ-1</strain>
    </source>
</reference>
<gene>
    <name evidence="6" type="ORF">VFPFJ_11176</name>
</gene>
<proteinExistence type="predicted"/>
<dbReference type="GO" id="GO:0008270">
    <property type="term" value="F:zinc ion binding"/>
    <property type="evidence" value="ECO:0007669"/>
    <property type="project" value="InterPro"/>
</dbReference>
<dbReference type="InterPro" id="IPR011009">
    <property type="entry name" value="Kinase-like_dom_sf"/>
</dbReference>
<dbReference type="GO" id="GO:0005524">
    <property type="term" value="F:ATP binding"/>
    <property type="evidence" value="ECO:0007669"/>
    <property type="project" value="UniProtKB-UniRule"/>
</dbReference>
<feature type="compositionally biased region" description="Basic and acidic residues" evidence="3">
    <location>
        <begin position="1534"/>
        <end position="1547"/>
    </location>
</feature>
<feature type="region of interest" description="Disordered" evidence="3">
    <location>
        <begin position="1525"/>
        <end position="1547"/>
    </location>
</feature>
<dbReference type="SUPFAM" id="SSF56112">
    <property type="entry name" value="Protein kinase-like (PK-like)"/>
    <property type="match status" value="2"/>
</dbReference>
<dbReference type="GO" id="GO:0000981">
    <property type="term" value="F:DNA-binding transcription factor activity, RNA polymerase II-specific"/>
    <property type="evidence" value="ECO:0007669"/>
    <property type="project" value="InterPro"/>
</dbReference>
<dbReference type="SMART" id="SM00220">
    <property type="entry name" value="S_TKc"/>
    <property type="match status" value="1"/>
</dbReference>
<feature type="transmembrane region" description="Helical" evidence="4">
    <location>
        <begin position="1343"/>
        <end position="1364"/>
    </location>
</feature>
<evidence type="ECO:0000256" key="1">
    <source>
        <dbReference type="ARBA" id="ARBA00023242"/>
    </source>
</evidence>
<evidence type="ECO:0000256" key="2">
    <source>
        <dbReference type="PROSITE-ProRule" id="PRU10141"/>
    </source>
</evidence>
<feature type="compositionally biased region" description="Low complexity" evidence="3">
    <location>
        <begin position="152"/>
        <end position="161"/>
    </location>
</feature>
<dbReference type="Proteomes" id="UP000078340">
    <property type="component" value="Unassembled WGS sequence"/>
</dbReference>
<feature type="transmembrane region" description="Helical" evidence="4">
    <location>
        <begin position="1231"/>
        <end position="1252"/>
    </location>
</feature>
<feature type="binding site" evidence="2">
    <location>
        <position position="808"/>
    </location>
    <ligand>
        <name>ATP</name>
        <dbReference type="ChEBI" id="CHEBI:30616"/>
    </ligand>
</feature>
<feature type="transmembrane region" description="Helical" evidence="4">
    <location>
        <begin position="1317"/>
        <end position="1337"/>
    </location>
</feature>
<dbReference type="STRING" id="33203.A0A179FL46"/>
<keyword evidence="6" id="KW-0418">Kinase</keyword>
<dbReference type="PROSITE" id="PS00107">
    <property type="entry name" value="PROTEIN_KINASE_ATP"/>
    <property type="match status" value="1"/>
</dbReference>
<keyword evidence="6" id="KW-0808">Transferase</keyword>
<dbReference type="Gene3D" id="1.10.510.10">
    <property type="entry name" value="Transferase(Phosphotransferase) domain 1"/>
    <property type="match status" value="1"/>
</dbReference>
<dbReference type="InterPro" id="IPR001138">
    <property type="entry name" value="Zn2Cys6_DnaBD"/>
</dbReference>
<feature type="transmembrane region" description="Helical" evidence="4">
    <location>
        <begin position="1413"/>
        <end position="1430"/>
    </location>
</feature>
<dbReference type="PANTHER" id="PTHR11909">
    <property type="entry name" value="CASEIN KINASE-RELATED"/>
    <property type="match status" value="1"/>
</dbReference>
<evidence type="ECO:0000313" key="6">
    <source>
        <dbReference type="EMBL" id="OAQ65763.1"/>
    </source>
</evidence>
<feature type="region of interest" description="Disordered" evidence="3">
    <location>
        <begin position="55"/>
        <end position="94"/>
    </location>
</feature>
<name>A0A179FL46_PURLI</name>
<dbReference type="CDD" id="cd00067">
    <property type="entry name" value="GAL4"/>
    <property type="match status" value="1"/>
</dbReference>
<keyword evidence="2" id="KW-0067">ATP-binding</keyword>
<evidence type="ECO:0000313" key="7">
    <source>
        <dbReference type="Proteomes" id="UP000078340"/>
    </source>
</evidence>
<dbReference type="EMBL" id="LSBI01000023">
    <property type="protein sequence ID" value="OAQ65763.1"/>
    <property type="molecule type" value="Genomic_DNA"/>
</dbReference>
<comment type="caution">
    <text evidence="6">The sequence shown here is derived from an EMBL/GenBank/DDBJ whole genome shotgun (WGS) entry which is preliminary data.</text>
</comment>
<protein>
    <submittedName>
        <fullName evidence="6">Protein kinase domain-containing protein</fullName>
    </submittedName>
</protein>
<keyword evidence="4" id="KW-0812">Transmembrane</keyword>
<keyword evidence="4" id="KW-0472">Membrane</keyword>
<dbReference type="GO" id="GO:0004672">
    <property type="term" value="F:protein kinase activity"/>
    <property type="evidence" value="ECO:0007669"/>
    <property type="project" value="InterPro"/>
</dbReference>
<accession>A0A179FL46</accession>
<dbReference type="InterPro" id="IPR000719">
    <property type="entry name" value="Prot_kinase_dom"/>
</dbReference>
<evidence type="ECO:0000256" key="3">
    <source>
        <dbReference type="SAM" id="MobiDB-lite"/>
    </source>
</evidence>
<organism evidence="6 7">
    <name type="scientific">Purpureocillium lilacinum</name>
    <name type="common">Paecilomyces lilacinus</name>
    <dbReference type="NCBI Taxonomy" id="33203"/>
    <lineage>
        <taxon>Eukaryota</taxon>
        <taxon>Fungi</taxon>
        <taxon>Dikarya</taxon>
        <taxon>Ascomycota</taxon>
        <taxon>Pezizomycotina</taxon>
        <taxon>Sordariomycetes</taxon>
        <taxon>Hypocreomycetidae</taxon>
        <taxon>Hypocreales</taxon>
        <taxon>Ophiocordycipitaceae</taxon>
        <taxon>Purpureocillium</taxon>
    </lineage>
</organism>
<sequence>MHVVPGPGDGACRQCKQKCAGGPPCKRCIRRGIPCDLAHLGSSCPGPQALVTEGQPISHGGCSTRGIRSSPPVGQRRANRSTSPITHPPKDSDDYRKLIQKLISSSLGSQVAYSDRGTQTVNDEGQDTRHASLALGPEAKGASGRAPESGEQAPQPAAQDPSPETATDRDDLIDMFIRFVLPKYPIVELWALQSMKLAASESAELMSIAGIGKLLSYIDVAHPDGNETGILPGLAEQQTAFHMPEASPWSRVRCLLLRSVYFLFLGDPPESKLSCDKAGAMLRTLETPQSSDRELYCGPTVVVDNWAAKGPMIIYGYSSAILYEVLDCSGVPSYIKTVYDAKLGTEQVKWKGNCSMPVQAKTKKHKPTRMWLQLCSFCLSDPKLRPYCQTPKPSRKKSLRLPGLSWRRLAAGWASLSGIFRVGRLYTVQRIFICKYWSVCWFIRLYACHQSCGEKFANARDLAFFVDKAATFMKERLPLVPGDLPFMAVTKLKEGDRLPSLPCHSSTGDHNMTTAWVPNEAMAAWTSVVDCLGDGLERRQNKEGHAKESLGVTAENQVSSLSSRLLDQSPSAQRALGLIHAKAKNVHGDVWAWTVLSELNVYARRVDQLLRQPERSILRHQETTAMPVAGSATSLSDLKIEVDSCCDDRAESNLLPLAFWSTTRDRLVTFGNLQRNLSSGPNADLKGLRQPVGPFAVVSELCGHALEASMRTGTCREEIAALQLAWDKACIGVRARGWEGKMDEANSEQVVQKLVEMNDLHDAGTMRLANRLQVGDVNYTVGKMLGVGTFGVVYQCKSIPDDKVVAIKFVSHLVALETDSGYQPFPWPYVVCAAAQRTARSADVWQRGDTKRSRLREKDLPAQRLGCRLSGAVAPCTFRERRTGLFRKNLHLIQLLHDHGYTHQDLKPENILSDGWNNAIVSRFYLIDLASATLYRDPKTGSHIQHSTAHGIVGTRRYMSIDAHRGNAQSRRSDMQSLLYMFIYLAKGGLPWQGIQGSERERLTCAAKERVQAEGLVRDIDEQLAGALLVFAQHAFALRFDERPDYEGLRQRFGVALETMTETDEGCLWPDGLLTPGYEIRADGLAWLNLARRVFNRSIPLCFHAVTWRLTSGRQRLADNALIPDPLQLPHCVPRALLHEDRSASTPDRAPTQQTITRRYASDDMTRISDAPGLRVTHDGRAPCLRRTHCIGLIDAQESRDRLKGMSTTMPLVDEQMPLLGRQRLARKSCWYLLPYGLLLAACFLCNFIPLISPTILENLSVPPVTAQFLLFVVPDFVQDLLWLPLGPVLDHAAFEVLHNAGSHERKHMRKADALNSTLKALLLKVTSNVITIYVALTRQGVAAWLSTCIAAAFSVFMCGAKLLQGMTMCNTHPPRHTHVHADEYRERQSDAVFQTQQRYVADSKLRSRVLSVWKLFLLCFVAAFAHFMLSTDGQSAPMIVRLGHQIHSTDTTYDKVVGGIPKAWRIIFAMRKSAGIFCYLQVACEGVWGVRSAPWSHIPENKKARAFGTWLWVNCGTLVHRLSSRAPDPDQTGEAKGDKASEKGFQ</sequence>
<evidence type="ECO:0000259" key="5">
    <source>
        <dbReference type="PROSITE" id="PS50011"/>
    </source>
</evidence>
<feature type="domain" description="Protein kinase" evidence="5">
    <location>
        <begin position="779"/>
        <end position="1060"/>
    </location>
</feature>
<dbReference type="PROSITE" id="PS50011">
    <property type="entry name" value="PROTEIN_KINASE_DOM"/>
    <property type="match status" value="1"/>
</dbReference>
<feature type="region of interest" description="Disordered" evidence="3">
    <location>
        <begin position="138"/>
        <end position="167"/>
    </location>
</feature>
<dbReference type="Gene3D" id="3.30.200.20">
    <property type="entry name" value="Phosphorylase Kinase, domain 1"/>
    <property type="match status" value="1"/>
</dbReference>
<evidence type="ECO:0000256" key="4">
    <source>
        <dbReference type="SAM" id="Phobius"/>
    </source>
</evidence>
<keyword evidence="4" id="KW-1133">Transmembrane helix</keyword>
<dbReference type="Pfam" id="PF00069">
    <property type="entry name" value="Pkinase"/>
    <property type="match status" value="1"/>
</dbReference>
<keyword evidence="2" id="KW-0547">Nucleotide-binding</keyword>
<keyword evidence="1" id="KW-0539">Nucleus</keyword>
<dbReference type="InterPro" id="IPR017441">
    <property type="entry name" value="Protein_kinase_ATP_BS"/>
</dbReference>
<dbReference type="InterPro" id="IPR050235">
    <property type="entry name" value="CK1_Ser-Thr_kinase"/>
</dbReference>